<dbReference type="GeneID" id="25333516"/>
<dbReference type="RefSeq" id="XP_013310565.1">
    <property type="nucleotide sequence ID" value="XM_013455111.1"/>
</dbReference>
<dbReference type="STRING" id="348802.A0A0D2BCY4"/>
<dbReference type="AlphaFoldDB" id="A0A0D2BCY4"/>
<dbReference type="PANTHER" id="PTHR33112:SF16">
    <property type="entry name" value="HETEROKARYON INCOMPATIBILITY DOMAIN-CONTAINING PROTEIN"/>
    <property type="match status" value="1"/>
</dbReference>
<reference evidence="2 3" key="1">
    <citation type="submission" date="2015-01" db="EMBL/GenBank/DDBJ databases">
        <title>The Genome Sequence of Exophiala xenobiotica CBS118157.</title>
        <authorList>
            <consortium name="The Broad Institute Genomics Platform"/>
            <person name="Cuomo C."/>
            <person name="de Hoog S."/>
            <person name="Gorbushina A."/>
            <person name="Stielow B."/>
            <person name="Teixiera M."/>
            <person name="Abouelleil A."/>
            <person name="Chapman S.B."/>
            <person name="Priest M."/>
            <person name="Young S.K."/>
            <person name="Wortman J."/>
            <person name="Nusbaum C."/>
            <person name="Birren B."/>
        </authorList>
    </citation>
    <scope>NUCLEOTIDE SEQUENCE [LARGE SCALE GENOMIC DNA]</scope>
    <source>
        <strain evidence="2 3">CBS 118157</strain>
    </source>
</reference>
<organism evidence="2 3">
    <name type="scientific">Exophiala xenobiotica</name>
    <dbReference type="NCBI Taxonomy" id="348802"/>
    <lineage>
        <taxon>Eukaryota</taxon>
        <taxon>Fungi</taxon>
        <taxon>Dikarya</taxon>
        <taxon>Ascomycota</taxon>
        <taxon>Pezizomycotina</taxon>
        <taxon>Eurotiomycetes</taxon>
        <taxon>Chaetothyriomycetidae</taxon>
        <taxon>Chaetothyriales</taxon>
        <taxon>Herpotrichiellaceae</taxon>
        <taxon>Exophiala</taxon>
    </lineage>
</organism>
<dbReference type="EMBL" id="KN847323">
    <property type="protein sequence ID" value="KIW49981.1"/>
    <property type="molecule type" value="Genomic_DNA"/>
</dbReference>
<keyword evidence="3" id="KW-1185">Reference proteome</keyword>
<proteinExistence type="predicted"/>
<evidence type="ECO:0000313" key="2">
    <source>
        <dbReference type="EMBL" id="KIW49981.1"/>
    </source>
</evidence>
<dbReference type="Pfam" id="PF06985">
    <property type="entry name" value="HET"/>
    <property type="match status" value="1"/>
</dbReference>
<feature type="domain" description="Heterokaryon incompatibility" evidence="1">
    <location>
        <begin position="251"/>
        <end position="408"/>
    </location>
</feature>
<name>A0A0D2BCY4_9EURO</name>
<dbReference type="PANTHER" id="PTHR33112">
    <property type="entry name" value="DOMAIN PROTEIN, PUTATIVE-RELATED"/>
    <property type="match status" value="1"/>
</dbReference>
<dbReference type="Proteomes" id="UP000054342">
    <property type="component" value="Unassembled WGS sequence"/>
</dbReference>
<dbReference type="OrthoDB" id="5362512at2759"/>
<dbReference type="InterPro" id="IPR010730">
    <property type="entry name" value="HET"/>
</dbReference>
<sequence>MLCRSCSNIQFQWFEEIPDAATYAQNLANAVFESCNKYVVSSIEQKFYIHQPDFHHLTSSKDEGCYLCAALWYAFKAPSSDPKQGAIDSITAGDCSAPLTTNDRQCSSHETPGFVDRSPVIWRVFASRRPQYASDMWFNVENLLYVFCGNYQRNIYRVETPKGVFARFTERIHELWESKELLQLDDSTQSDTTLELAKLWYSSCISNHPICAERDAQTTTSSILPKRVIDLRSAGSEPVLYEPAEGEGGKYICLSHCWGDTKPLHIVRQDDGSQSTSPRTYSLPPLATWPQTFQDAVDIARKFNIRYLWIDNTSIKQGDKEDWSTESQRMAQYFGNATFTLAATGSTNDDAGLYYPRNPLLTYPLRLLEAADVPPRNDYYVSLMGLNHIDQHEVLDAPLYSRAWVLQEQQLSRRILKFGKRGIYWECLCCSTTAANIMPGEMTPYHHQGFGGGQFLRMQIHATQSNTPANAGRNPYLDLWYATVQEFTSRNMKMKSDALPALSGLAQSYACYMNKDDQYVAGLWQSDLLLGLLWTAEVAGTRRLPIRAGLTNYDSTGFSGPSWSWISHCHRRIRLYFAEKILPGGRCNYLENTSLVGTEVTSVDIEYKPSSAPYGEVEAGRLSIKARLPSVRITTTPFKPNGNRRNMVHDSMAKTTILPLTMDRTAFDEYWLDVVIEGEKGLSLRGECDIDDMDSELWLSRVRDGEFEATFLPLIMYRGDPEGLRTAGLVLLPSENGRDEFVRVGRAQVDLPNRHIFEKSTLPIRQLTIV</sequence>
<dbReference type="HOGENOM" id="CLU_002639_2_12_1"/>
<evidence type="ECO:0000313" key="3">
    <source>
        <dbReference type="Proteomes" id="UP000054342"/>
    </source>
</evidence>
<protein>
    <recommendedName>
        <fullName evidence="1">Heterokaryon incompatibility domain-containing protein</fullName>
    </recommendedName>
</protein>
<evidence type="ECO:0000259" key="1">
    <source>
        <dbReference type="Pfam" id="PF06985"/>
    </source>
</evidence>
<gene>
    <name evidence="2" type="ORF">PV05_11608</name>
</gene>
<accession>A0A0D2BCY4</accession>